<dbReference type="PANTHER" id="PTHR33755">
    <property type="entry name" value="TOXIN PARE1-RELATED"/>
    <property type="match status" value="1"/>
</dbReference>
<dbReference type="InterPro" id="IPR007712">
    <property type="entry name" value="RelE/ParE_toxin"/>
</dbReference>
<name>A0A1H3KQ83_9PSED</name>
<dbReference type="RefSeq" id="WP_065930791.1">
    <property type="nucleotide sequence ID" value="NZ_FNOX01000004.1"/>
</dbReference>
<evidence type="ECO:0000313" key="3">
    <source>
        <dbReference type="EMBL" id="SDY54159.1"/>
    </source>
</evidence>
<organism evidence="3 4">
    <name type="scientific">Pseudomonas salomonii</name>
    <dbReference type="NCBI Taxonomy" id="191391"/>
    <lineage>
        <taxon>Bacteria</taxon>
        <taxon>Pseudomonadati</taxon>
        <taxon>Pseudomonadota</taxon>
        <taxon>Gammaproteobacteria</taxon>
        <taxon>Pseudomonadales</taxon>
        <taxon>Pseudomonadaceae</taxon>
        <taxon>Pseudomonas</taxon>
    </lineage>
</organism>
<evidence type="ECO:0000256" key="2">
    <source>
        <dbReference type="ARBA" id="ARBA00022649"/>
    </source>
</evidence>
<proteinExistence type="inferred from homology"/>
<dbReference type="InterPro" id="IPR051803">
    <property type="entry name" value="TA_system_RelE-like_toxin"/>
</dbReference>
<evidence type="ECO:0000313" key="4">
    <source>
        <dbReference type="Proteomes" id="UP000182902"/>
    </source>
</evidence>
<dbReference type="EMBL" id="FNOX01000004">
    <property type="protein sequence ID" value="SDY54159.1"/>
    <property type="molecule type" value="Genomic_DNA"/>
</dbReference>
<comment type="similarity">
    <text evidence="1">Belongs to the RelE toxin family.</text>
</comment>
<accession>A0A1H3KQ83</accession>
<dbReference type="InterPro" id="IPR035093">
    <property type="entry name" value="RelE/ParE_toxin_dom_sf"/>
</dbReference>
<dbReference type="Pfam" id="PF05016">
    <property type="entry name" value="ParE_toxin"/>
    <property type="match status" value="1"/>
</dbReference>
<dbReference type="Proteomes" id="UP000182902">
    <property type="component" value="Unassembled WGS sequence"/>
</dbReference>
<evidence type="ECO:0000256" key="1">
    <source>
        <dbReference type="ARBA" id="ARBA00006226"/>
    </source>
</evidence>
<protein>
    <submittedName>
        <fullName evidence="3">Plasmid stabilization system protein ParE</fullName>
    </submittedName>
</protein>
<reference evidence="3 4" key="1">
    <citation type="submission" date="2016-10" db="EMBL/GenBank/DDBJ databases">
        <authorList>
            <person name="de Groot N.N."/>
        </authorList>
    </citation>
    <scope>NUCLEOTIDE SEQUENCE [LARGE SCALE GENOMIC DNA]</scope>
    <source>
        <strain evidence="3 4">ICMP 14252</strain>
    </source>
</reference>
<dbReference type="SUPFAM" id="SSF143011">
    <property type="entry name" value="RelE-like"/>
    <property type="match status" value="1"/>
</dbReference>
<dbReference type="AlphaFoldDB" id="A0A1H3KQ83"/>
<dbReference type="Gene3D" id="3.30.2310.20">
    <property type="entry name" value="RelE-like"/>
    <property type="match status" value="1"/>
</dbReference>
<gene>
    <name evidence="3" type="ORF">SAMN05216247_104160</name>
</gene>
<sequence>MTFRVVILHSAKNDLKDIKSYLIRQFSASTWQTTFESLKQAMRRLETQPYAGSIPEEIERLNMSQYRQVVSGMNRIIYEIREQTIYVHIIADTRKNLQALLLKNLIQ</sequence>
<keyword evidence="2" id="KW-1277">Toxin-antitoxin system</keyword>